<name>A0AA39U8G8_9AGAR</name>
<keyword evidence="4" id="KW-1185">Reference proteome</keyword>
<dbReference type="AlphaFoldDB" id="A0AA39U8G8"/>
<evidence type="ECO:0000256" key="1">
    <source>
        <dbReference type="SAM" id="Coils"/>
    </source>
</evidence>
<feature type="region of interest" description="Disordered" evidence="2">
    <location>
        <begin position="1"/>
        <end position="23"/>
    </location>
</feature>
<evidence type="ECO:0000313" key="4">
    <source>
        <dbReference type="Proteomes" id="UP001175228"/>
    </source>
</evidence>
<sequence>MSSSPLQLPRPTSRDAPRFNEDEPENLRRFFNEIDDLFDDFNIVDDRERKRKIVRYADARSEDEWKMLDEYSDGSSYSDFKKAILANYPEAFDAETGTLSRLNRIVNEVANIEASERDIYLKFKRRFLTESKKLMMPPAIVTNRELVERFLSRLEYHFRETIVARLSIKHGMKLTTTAAVEILRREDLYPLAEVIEEADEIVLSGIAFSPVSPGQKTVEKNKIDEVKNELHSLMDRLTSNEKLMEQRHEELLRRAQTSSTSQPGQNILPVRLRSEPKYWPSNGMKVLKCWYDHIPGHSGKSCSNLQSHLHAGLLKTVAGRVVLWNGMDIPFAPSAKSPYERVLDYYHECEAVQMLYEDRDIPMAFDRNTPRNGRISQYANEERDERDEIIERMNHEVQLLKNNAMTSAMNSRRAIESDREMDYTSAKQYIPSTRGLCLEYPIEAMNTATSLLKSSTPQWNIEVIVRNEESDRMLAFEPIEEVYEATMDLKPNPPVCEPATEAQKRQIDEELLRAMSKLCTEELSWLEAAERVESTTRQSDSYSMGEIPSQAVIAENSREEDAKDDMNIHDLNDIGPEQVAEAIAEQPSPVPGTFDVRISKGQSSGVGHLSGAFDLEYFTDYEGYSAYDSGYSSDSNDADIEEDVPRLGTHRGLVQEPLGVG</sequence>
<accession>A0AA39U8G8</accession>
<evidence type="ECO:0000256" key="2">
    <source>
        <dbReference type="SAM" id="MobiDB-lite"/>
    </source>
</evidence>
<organism evidence="3 4">
    <name type="scientific">Armillaria luteobubalina</name>
    <dbReference type="NCBI Taxonomy" id="153913"/>
    <lineage>
        <taxon>Eukaryota</taxon>
        <taxon>Fungi</taxon>
        <taxon>Dikarya</taxon>
        <taxon>Basidiomycota</taxon>
        <taxon>Agaricomycotina</taxon>
        <taxon>Agaricomycetes</taxon>
        <taxon>Agaricomycetidae</taxon>
        <taxon>Agaricales</taxon>
        <taxon>Marasmiineae</taxon>
        <taxon>Physalacriaceae</taxon>
        <taxon>Armillaria</taxon>
    </lineage>
</organism>
<gene>
    <name evidence="3" type="ORF">EDD18DRAFT_1365874</name>
</gene>
<dbReference type="EMBL" id="JAUEPU010000118">
    <property type="protein sequence ID" value="KAK0476923.1"/>
    <property type="molecule type" value="Genomic_DNA"/>
</dbReference>
<dbReference type="Proteomes" id="UP001175228">
    <property type="component" value="Unassembled WGS sequence"/>
</dbReference>
<reference evidence="3" key="1">
    <citation type="submission" date="2023-06" db="EMBL/GenBank/DDBJ databases">
        <authorList>
            <consortium name="Lawrence Berkeley National Laboratory"/>
            <person name="Ahrendt S."/>
            <person name="Sahu N."/>
            <person name="Indic B."/>
            <person name="Wong-Bajracharya J."/>
            <person name="Merenyi Z."/>
            <person name="Ke H.-M."/>
            <person name="Monk M."/>
            <person name="Kocsube S."/>
            <person name="Drula E."/>
            <person name="Lipzen A."/>
            <person name="Balint B."/>
            <person name="Henrissat B."/>
            <person name="Andreopoulos B."/>
            <person name="Martin F.M."/>
            <person name="Harder C.B."/>
            <person name="Rigling D."/>
            <person name="Ford K.L."/>
            <person name="Foster G.D."/>
            <person name="Pangilinan J."/>
            <person name="Papanicolaou A."/>
            <person name="Barry K."/>
            <person name="LaButti K."/>
            <person name="Viragh M."/>
            <person name="Koriabine M."/>
            <person name="Yan M."/>
            <person name="Riley R."/>
            <person name="Champramary S."/>
            <person name="Plett K.L."/>
            <person name="Tsai I.J."/>
            <person name="Slot J."/>
            <person name="Sipos G."/>
            <person name="Plett J."/>
            <person name="Nagy L.G."/>
            <person name="Grigoriev I.V."/>
        </authorList>
    </citation>
    <scope>NUCLEOTIDE SEQUENCE</scope>
    <source>
        <strain evidence="3">HWK02</strain>
    </source>
</reference>
<feature type="coiled-coil region" evidence="1">
    <location>
        <begin position="216"/>
        <end position="254"/>
    </location>
</feature>
<protein>
    <submittedName>
        <fullName evidence="3">Uncharacterized protein</fullName>
    </submittedName>
</protein>
<keyword evidence="1" id="KW-0175">Coiled coil</keyword>
<comment type="caution">
    <text evidence="3">The sequence shown here is derived from an EMBL/GenBank/DDBJ whole genome shotgun (WGS) entry which is preliminary data.</text>
</comment>
<feature type="compositionally biased region" description="Basic and acidic residues" evidence="2">
    <location>
        <begin position="12"/>
        <end position="23"/>
    </location>
</feature>
<evidence type="ECO:0000313" key="3">
    <source>
        <dbReference type="EMBL" id="KAK0476923.1"/>
    </source>
</evidence>
<proteinExistence type="predicted"/>